<sequence length="530" mass="58923">MTKPVLTIDGLSVGFGRGKAIERVTNQVSLSINKGETLALVGESGSGKSVTANSVLKLLPNGSSHYLEGSICFDGIDMLSCSERQLRGVRGGRIGMIFQEPMVSLNPLHKVGKQLVETLSIHRGVRQKQAEILAVEWLAKVGIRYPDVKINAYPHELSGGERQRVMIAMALINEPELLIADEPTTALDVSVQAQILDLLKELQQELGMAMLFITHDLSIVRRIADRVAVMQNGELVEEADCQSLFAMPTHPYTQKLINSDPRGLPVEVSADASNLLSVANLRVWFPITGGLFKRVVSHIKAVTDMKFDLKRGHSIGLVGESGSGKSTTGMAILRLVHSQGSISYQQHELQGLDRKEMLPYRSKMQVVFQDPFSALNPRMSVAQVIGEGLRVHYDYDDPTVDKMICEVMEEVDLDPETRHRYPNEFSGGQRQRIAIARALILKPEFILLDEPTSSLDRTVQAQVLDLLKSLQQKYQLTYLFISHDLNVVKSLCHYTIVMQQGEIVEQGETVTLFQQPQQNYTQKLVELSSL</sequence>
<dbReference type="Pfam" id="PF08352">
    <property type="entry name" value="oligo_HPY"/>
    <property type="match status" value="1"/>
</dbReference>
<dbReference type="SMART" id="SM00382">
    <property type="entry name" value="AAA"/>
    <property type="match status" value="2"/>
</dbReference>
<evidence type="ECO:0000256" key="3">
    <source>
        <dbReference type="ARBA" id="ARBA00022840"/>
    </source>
</evidence>
<dbReference type="CDD" id="cd03257">
    <property type="entry name" value="ABC_NikE_OppD_transporters"/>
    <property type="match status" value="2"/>
</dbReference>
<dbReference type="InterPro" id="IPR050319">
    <property type="entry name" value="ABC_transp_ATP-bind"/>
</dbReference>
<dbReference type="PROSITE" id="PS50893">
    <property type="entry name" value="ABC_TRANSPORTER_2"/>
    <property type="match status" value="2"/>
</dbReference>
<dbReference type="SUPFAM" id="SSF52540">
    <property type="entry name" value="P-loop containing nucleoside triphosphate hydrolases"/>
    <property type="match status" value="2"/>
</dbReference>
<dbReference type="EMBL" id="JAFHLB010000004">
    <property type="protein sequence ID" value="MBN3577037.1"/>
    <property type="molecule type" value="Genomic_DNA"/>
</dbReference>
<evidence type="ECO:0000256" key="1">
    <source>
        <dbReference type="ARBA" id="ARBA00022448"/>
    </source>
</evidence>
<comment type="caution">
    <text evidence="5">The sequence shown here is derived from an EMBL/GenBank/DDBJ whole genome shotgun (WGS) entry which is preliminary data.</text>
</comment>
<evidence type="ECO:0000259" key="4">
    <source>
        <dbReference type="PROSITE" id="PS50893"/>
    </source>
</evidence>
<dbReference type="InterPro" id="IPR003439">
    <property type="entry name" value="ABC_transporter-like_ATP-bd"/>
</dbReference>
<dbReference type="PANTHER" id="PTHR43776">
    <property type="entry name" value="TRANSPORT ATP-BINDING PROTEIN"/>
    <property type="match status" value="1"/>
</dbReference>
<dbReference type="InterPro" id="IPR027417">
    <property type="entry name" value="P-loop_NTPase"/>
</dbReference>
<dbReference type="Gene3D" id="3.40.50.300">
    <property type="entry name" value="P-loop containing nucleotide triphosphate hydrolases"/>
    <property type="match status" value="2"/>
</dbReference>
<accession>A0ABS2ZXP3</accession>
<dbReference type="RefSeq" id="WP_206369168.1">
    <property type="nucleotide sequence ID" value="NZ_CAWPTM010000099.1"/>
</dbReference>
<keyword evidence="1" id="KW-0813">Transport</keyword>
<evidence type="ECO:0000313" key="6">
    <source>
        <dbReference type="Proteomes" id="UP000779070"/>
    </source>
</evidence>
<dbReference type="InterPro" id="IPR003593">
    <property type="entry name" value="AAA+_ATPase"/>
</dbReference>
<protein>
    <submittedName>
        <fullName evidence="5">ABC transporter ATP-binding protein</fullName>
    </submittedName>
</protein>
<evidence type="ECO:0000256" key="2">
    <source>
        <dbReference type="ARBA" id="ARBA00022741"/>
    </source>
</evidence>
<keyword evidence="2" id="KW-0547">Nucleotide-binding</keyword>
<dbReference type="Pfam" id="PF00005">
    <property type="entry name" value="ABC_tran"/>
    <property type="match status" value="2"/>
</dbReference>
<keyword evidence="6" id="KW-1185">Reference proteome</keyword>
<dbReference type="NCBIfam" id="NF008453">
    <property type="entry name" value="PRK11308.1"/>
    <property type="match status" value="2"/>
</dbReference>
<gene>
    <name evidence="5" type="ORF">JYA62_05060</name>
</gene>
<feature type="domain" description="ABC transporter" evidence="4">
    <location>
        <begin position="8"/>
        <end position="257"/>
    </location>
</feature>
<dbReference type="PROSITE" id="PS00211">
    <property type="entry name" value="ABC_TRANSPORTER_1"/>
    <property type="match status" value="2"/>
</dbReference>
<keyword evidence="3 5" id="KW-0067">ATP-binding</keyword>
<reference evidence="5 6" key="1">
    <citation type="submission" date="2021-02" db="EMBL/GenBank/DDBJ databases">
        <title>Draft Genome Sequences of 5 Vibrio neptunius Strains Isolated From of Bivalve Hatcheries.</title>
        <authorList>
            <person name="Galvis F."/>
            <person name="Barja J.L."/>
            <person name="Lemos M.L."/>
            <person name="Balado M."/>
        </authorList>
    </citation>
    <scope>NUCLEOTIDE SEQUENCE [LARGE SCALE GENOMIC DNA]</scope>
    <source>
        <strain evidence="5 6">PP-145.98</strain>
    </source>
</reference>
<dbReference type="Proteomes" id="UP000779070">
    <property type="component" value="Unassembled WGS sequence"/>
</dbReference>
<dbReference type="NCBIfam" id="NF007739">
    <property type="entry name" value="PRK10419.1"/>
    <property type="match status" value="2"/>
</dbReference>
<dbReference type="InterPro" id="IPR017871">
    <property type="entry name" value="ABC_transporter-like_CS"/>
</dbReference>
<dbReference type="InterPro" id="IPR013563">
    <property type="entry name" value="Oligopep_ABC_C"/>
</dbReference>
<organism evidence="5 6">
    <name type="scientific">Vibrio neptunius</name>
    <dbReference type="NCBI Taxonomy" id="170651"/>
    <lineage>
        <taxon>Bacteria</taxon>
        <taxon>Pseudomonadati</taxon>
        <taxon>Pseudomonadota</taxon>
        <taxon>Gammaproteobacteria</taxon>
        <taxon>Vibrionales</taxon>
        <taxon>Vibrionaceae</taxon>
        <taxon>Vibrio</taxon>
    </lineage>
</organism>
<proteinExistence type="predicted"/>
<feature type="domain" description="ABC transporter" evidence="4">
    <location>
        <begin position="276"/>
        <end position="525"/>
    </location>
</feature>
<evidence type="ECO:0000313" key="5">
    <source>
        <dbReference type="EMBL" id="MBN3577037.1"/>
    </source>
</evidence>
<name>A0ABS2ZXP3_9VIBR</name>
<dbReference type="GO" id="GO:0005524">
    <property type="term" value="F:ATP binding"/>
    <property type="evidence" value="ECO:0007669"/>
    <property type="project" value="UniProtKB-KW"/>
</dbReference>